<accession>A0ABS3B5V3</accession>
<dbReference type="Pfam" id="PF23296">
    <property type="entry name" value="DUF7079"/>
    <property type="match status" value="1"/>
</dbReference>
<reference evidence="2 3" key="1">
    <citation type="submission" date="2021-02" db="EMBL/GenBank/DDBJ databases">
        <title>Taxonomically Unique Crown Gall-Associated Xanthomonas Stains Have Deficiency in Virulence Repertories.</title>
        <authorList>
            <person name="Mafakheri H."/>
            <person name="Taghavi S.M."/>
            <person name="Dimkic I."/>
            <person name="Nemanja K."/>
            <person name="Osdaghi E."/>
        </authorList>
    </citation>
    <scope>NUCLEOTIDE SEQUENCE [LARGE SCALE GENOMIC DNA]</scope>
    <source>
        <strain evidence="2 3">FX4</strain>
    </source>
</reference>
<gene>
    <name evidence="2" type="ORF">JR064_17690</name>
</gene>
<organism evidence="2 3">
    <name type="scientific">Xanthomonas bonasiae</name>
    <dbReference type="NCBI Taxonomy" id="2810351"/>
    <lineage>
        <taxon>Bacteria</taxon>
        <taxon>Pseudomonadati</taxon>
        <taxon>Pseudomonadota</taxon>
        <taxon>Gammaproteobacteria</taxon>
        <taxon>Lysobacterales</taxon>
        <taxon>Lysobacteraceae</taxon>
        <taxon>Xanthomonas</taxon>
    </lineage>
</organism>
<feature type="domain" description="DUF7079" evidence="1">
    <location>
        <begin position="8"/>
        <end position="100"/>
    </location>
</feature>
<dbReference type="RefSeq" id="WP_206230609.1">
    <property type="nucleotide sequence ID" value="NZ_JAFIWB010000024.1"/>
</dbReference>
<proteinExistence type="predicted"/>
<name>A0ABS3B5V3_9XANT</name>
<evidence type="ECO:0000313" key="3">
    <source>
        <dbReference type="Proteomes" id="UP000695802"/>
    </source>
</evidence>
<evidence type="ECO:0000313" key="2">
    <source>
        <dbReference type="EMBL" id="MBN6104003.1"/>
    </source>
</evidence>
<dbReference type="Proteomes" id="UP000695802">
    <property type="component" value="Unassembled WGS sequence"/>
</dbReference>
<evidence type="ECO:0000259" key="1">
    <source>
        <dbReference type="Pfam" id="PF23296"/>
    </source>
</evidence>
<comment type="caution">
    <text evidence="2">The sequence shown here is derived from an EMBL/GenBank/DDBJ whole genome shotgun (WGS) entry which is preliminary data.</text>
</comment>
<protein>
    <recommendedName>
        <fullName evidence="1">DUF7079 domain-containing protein</fullName>
    </recommendedName>
</protein>
<keyword evidence="3" id="KW-1185">Reference proteome</keyword>
<dbReference type="EMBL" id="JAFIWB010000024">
    <property type="protein sequence ID" value="MBN6104003.1"/>
    <property type="molecule type" value="Genomic_DNA"/>
</dbReference>
<sequence length="117" mass="13312">MSDGDLAARREVWAALSELYLDDDVATRHAHIAAVLAASPYAPQTLRRMLLHDVHPRLAPNLLSVAGVWQGFDAAWLSVAIQRGEGVQRWPAWRTRAYPREQWRLLLPRLLALRAQR</sequence>
<dbReference type="InterPro" id="IPR055507">
    <property type="entry name" value="DUF7079"/>
</dbReference>